<dbReference type="InterPro" id="IPR004358">
    <property type="entry name" value="Sig_transdc_His_kin-like_C"/>
</dbReference>
<evidence type="ECO:0000256" key="4">
    <source>
        <dbReference type="ARBA" id="ARBA00022553"/>
    </source>
</evidence>
<organism evidence="15 16">
    <name type="scientific">Candidatus Scybalocola faecigallinarum</name>
    <dbReference type="NCBI Taxonomy" id="2840941"/>
    <lineage>
        <taxon>Bacteria</taxon>
        <taxon>Bacillati</taxon>
        <taxon>Bacillota</taxon>
        <taxon>Clostridia</taxon>
        <taxon>Lachnospirales</taxon>
        <taxon>Lachnospiraceae</taxon>
        <taxon>Lachnospiraceae incertae sedis</taxon>
        <taxon>Candidatus Scybalocola (ex Gilroy et al. 2021)</taxon>
    </lineage>
</organism>
<reference evidence="15" key="1">
    <citation type="submission" date="2020-10" db="EMBL/GenBank/DDBJ databases">
        <authorList>
            <person name="Gilroy R."/>
        </authorList>
    </citation>
    <scope>NUCLEOTIDE SEQUENCE</scope>
    <source>
        <strain evidence="15">CHK178-757</strain>
    </source>
</reference>
<dbReference type="AlphaFoldDB" id="A0A9D1F7C6"/>
<dbReference type="InterPro" id="IPR036097">
    <property type="entry name" value="HisK_dim/P_sf"/>
</dbReference>
<proteinExistence type="predicted"/>
<dbReference type="SUPFAM" id="SSF47384">
    <property type="entry name" value="Homodimeric domain of signal transducing histidine kinase"/>
    <property type="match status" value="1"/>
</dbReference>
<keyword evidence="7" id="KW-0547">Nucleotide-binding</keyword>
<dbReference type="SMART" id="SM00387">
    <property type="entry name" value="HATPase_c"/>
    <property type="match status" value="1"/>
</dbReference>
<gene>
    <name evidence="15" type="ORF">IAB46_15015</name>
</gene>
<dbReference type="InterPro" id="IPR036890">
    <property type="entry name" value="HATPase_C_sf"/>
</dbReference>
<dbReference type="GO" id="GO:0005524">
    <property type="term" value="F:ATP binding"/>
    <property type="evidence" value="ECO:0007669"/>
    <property type="project" value="UniProtKB-KW"/>
</dbReference>
<keyword evidence="8 15" id="KW-0418">Kinase</keyword>
<keyword evidence="4" id="KW-0597">Phosphoprotein</keyword>
<evidence type="ECO:0000256" key="10">
    <source>
        <dbReference type="ARBA" id="ARBA00022989"/>
    </source>
</evidence>
<evidence type="ECO:0000256" key="6">
    <source>
        <dbReference type="ARBA" id="ARBA00022692"/>
    </source>
</evidence>
<keyword evidence="10 13" id="KW-1133">Transmembrane helix</keyword>
<evidence type="ECO:0000256" key="2">
    <source>
        <dbReference type="ARBA" id="ARBA00004370"/>
    </source>
</evidence>
<feature type="transmembrane region" description="Helical" evidence="13">
    <location>
        <begin position="47"/>
        <end position="69"/>
    </location>
</feature>
<dbReference type="SUPFAM" id="SSF55874">
    <property type="entry name" value="ATPase domain of HSP90 chaperone/DNA topoisomerase II/histidine kinase"/>
    <property type="match status" value="1"/>
</dbReference>
<evidence type="ECO:0000259" key="14">
    <source>
        <dbReference type="PROSITE" id="PS50109"/>
    </source>
</evidence>
<keyword evidence="12 13" id="KW-0472">Membrane</keyword>
<dbReference type="Gene3D" id="3.30.565.10">
    <property type="entry name" value="Histidine kinase-like ATPase, C-terminal domain"/>
    <property type="match status" value="1"/>
</dbReference>
<evidence type="ECO:0000256" key="5">
    <source>
        <dbReference type="ARBA" id="ARBA00022679"/>
    </source>
</evidence>
<dbReference type="EMBL" id="DVIT01000064">
    <property type="protein sequence ID" value="HIS48830.1"/>
    <property type="molecule type" value="Genomic_DNA"/>
</dbReference>
<dbReference type="Pfam" id="PF02518">
    <property type="entry name" value="HATPase_c"/>
    <property type="match status" value="1"/>
</dbReference>
<dbReference type="GO" id="GO:0005886">
    <property type="term" value="C:plasma membrane"/>
    <property type="evidence" value="ECO:0007669"/>
    <property type="project" value="TreeGrafter"/>
</dbReference>
<dbReference type="GO" id="GO:0004721">
    <property type="term" value="F:phosphoprotein phosphatase activity"/>
    <property type="evidence" value="ECO:0007669"/>
    <property type="project" value="TreeGrafter"/>
</dbReference>
<evidence type="ECO:0000313" key="16">
    <source>
        <dbReference type="Proteomes" id="UP000823927"/>
    </source>
</evidence>
<dbReference type="InterPro" id="IPR003661">
    <property type="entry name" value="HisK_dim/P_dom"/>
</dbReference>
<dbReference type="FunFam" id="3.30.565.10:FF:000013">
    <property type="entry name" value="Two-component sensor histidine kinase"/>
    <property type="match status" value="1"/>
</dbReference>
<evidence type="ECO:0000256" key="8">
    <source>
        <dbReference type="ARBA" id="ARBA00022777"/>
    </source>
</evidence>
<dbReference type="Gene3D" id="1.10.287.130">
    <property type="match status" value="1"/>
</dbReference>
<dbReference type="PANTHER" id="PTHR45453:SF1">
    <property type="entry name" value="PHOSPHATE REGULON SENSOR PROTEIN PHOR"/>
    <property type="match status" value="1"/>
</dbReference>
<dbReference type="InterPro" id="IPR003594">
    <property type="entry name" value="HATPase_dom"/>
</dbReference>
<accession>A0A9D1F7C6</accession>
<protein>
    <recommendedName>
        <fullName evidence="3">histidine kinase</fullName>
        <ecNumber evidence="3">2.7.13.3</ecNumber>
    </recommendedName>
</protein>
<evidence type="ECO:0000256" key="12">
    <source>
        <dbReference type="ARBA" id="ARBA00023136"/>
    </source>
</evidence>
<evidence type="ECO:0000256" key="7">
    <source>
        <dbReference type="ARBA" id="ARBA00022741"/>
    </source>
</evidence>
<keyword evidence="11" id="KW-0902">Two-component regulatory system</keyword>
<dbReference type="Pfam" id="PF00512">
    <property type="entry name" value="HisKA"/>
    <property type="match status" value="1"/>
</dbReference>
<comment type="subcellular location">
    <subcellularLocation>
        <location evidence="2">Membrane</location>
    </subcellularLocation>
</comment>
<dbReference type="Proteomes" id="UP000823927">
    <property type="component" value="Unassembled WGS sequence"/>
</dbReference>
<keyword evidence="9" id="KW-0067">ATP-binding</keyword>
<dbReference type="InterPro" id="IPR050351">
    <property type="entry name" value="BphY/WalK/GraS-like"/>
</dbReference>
<dbReference type="CDD" id="cd00082">
    <property type="entry name" value="HisKA"/>
    <property type="match status" value="1"/>
</dbReference>
<dbReference type="PRINTS" id="PR00344">
    <property type="entry name" value="BCTRLSENSOR"/>
</dbReference>
<name>A0A9D1F7C6_9FIRM</name>
<keyword evidence="6 13" id="KW-0812">Transmembrane</keyword>
<dbReference type="PROSITE" id="PS50109">
    <property type="entry name" value="HIS_KIN"/>
    <property type="match status" value="1"/>
</dbReference>
<dbReference type="SMART" id="SM00388">
    <property type="entry name" value="HisKA"/>
    <property type="match status" value="1"/>
</dbReference>
<reference evidence="15" key="2">
    <citation type="journal article" date="2021" name="PeerJ">
        <title>Extensive microbial diversity within the chicken gut microbiome revealed by metagenomics and culture.</title>
        <authorList>
            <person name="Gilroy R."/>
            <person name="Ravi A."/>
            <person name="Getino M."/>
            <person name="Pursley I."/>
            <person name="Horton D.L."/>
            <person name="Alikhan N.F."/>
            <person name="Baker D."/>
            <person name="Gharbi K."/>
            <person name="Hall N."/>
            <person name="Watson M."/>
            <person name="Adriaenssens E.M."/>
            <person name="Foster-Nyarko E."/>
            <person name="Jarju S."/>
            <person name="Secka A."/>
            <person name="Antonio M."/>
            <person name="Oren A."/>
            <person name="Chaudhuri R.R."/>
            <person name="La Ragione R."/>
            <person name="Hildebrand F."/>
            <person name="Pallen M.J."/>
        </authorList>
    </citation>
    <scope>NUCLEOTIDE SEQUENCE</scope>
    <source>
        <strain evidence="15">CHK178-757</strain>
    </source>
</reference>
<keyword evidence="5" id="KW-0808">Transferase</keyword>
<dbReference type="GO" id="GO:0016036">
    <property type="term" value="P:cellular response to phosphate starvation"/>
    <property type="evidence" value="ECO:0007669"/>
    <property type="project" value="TreeGrafter"/>
</dbReference>
<comment type="caution">
    <text evidence="15">The sequence shown here is derived from an EMBL/GenBank/DDBJ whole genome shotgun (WGS) entry which is preliminary data.</text>
</comment>
<feature type="domain" description="Histidine kinase" evidence="14">
    <location>
        <begin position="137"/>
        <end position="350"/>
    </location>
</feature>
<evidence type="ECO:0000256" key="13">
    <source>
        <dbReference type="SAM" id="Phobius"/>
    </source>
</evidence>
<evidence type="ECO:0000256" key="1">
    <source>
        <dbReference type="ARBA" id="ARBA00000085"/>
    </source>
</evidence>
<evidence type="ECO:0000256" key="11">
    <source>
        <dbReference type="ARBA" id="ARBA00023012"/>
    </source>
</evidence>
<evidence type="ECO:0000256" key="3">
    <source>
        <dbReference type="ARBA" id="ARBA00012438"/>
    </source>
</evidence>
<dbReference type="PANTHER" id="PTHR45453">
    <property type="entry name" value="PHOSPHATE REGULON SENSOR PROTEIN PHOR"/>
    <property type="match status" value="1"/>
</dbReference>
<sequence length="350" mass="40250">MIDFGFNGMIVDYFENRFMYTYQEYLPDVGDFVYVHAPDWHLVKRTLIPLLLAAILLWLLSLLIATSLYGRWNRKNNIKTATNMLRDYMSRENGAPVAFPEGYGDIAAQLAQIRSQMEHHEQILKEEASRKNDLITYLAHDLKTPLTSVIGYLCLLCEAPDMPAPQRIKYVNITLEKARRLETLINEFFDITRYNLQQITIHKEPIDLSYMLIQMSDEFYPLLQEHKNTITLDVPEDISIEGDPALLARVFNNILKNAIAYSYPDTPILIRVRRENGETRICFKNQGKTIPPQKLEAIFEKFFRMDEARSSNTGGAGLGLAIARDIISLHKGTISAQSKDDEVIFWVTLP</sequence>
<dbReference type="InterPro" id="IPR005467">
    <property type="entry name" value="His_kinase_dom"/>
</dbReference>
<evidence type="ECO:0000313" key="15">
    <source>
        <dbReference type="EMBL" id="HIS48830.1"/>
    </source>
</evidence>
<dbReference type="GO" id="GO:0000155">
    <property type="term" value="F:phosphorelay sensor kinase activity"/>
    <property type="evidence" value="ECO:0007669"/>
    <property type="project" value="InterPro"/>
</dbReference>
<comment type="catalytic activity">
    <reaction evidence="1">
        <text>ATP + protein L-histidine = ADP + protein N-phospho-L-histidine.</text>
        <dbReference type="EC" id="2.7.13.3"/>
    </reaction>
</comment>
<dbReference type="EC" id="2.7.13.3" evidence="3"/>
<evidence type="ECO:0000256" key="9">
    <source>
        <dbReference type="ARBA" id="ARBA00022840"/>
    </source>
</evidence>